<name>A0A2U3DYN1_PURLI</name>
<gene>
    <name evidence="3" type="ORF">PCL_03121</name>
    <name evidence="2" type="ORF">Purlil1_562</name>
</gene>
<reference evidence="2" key="3">
    <citation type="submission" date="2023-11" db="EMBL/GenBank/DDBJ databases">
        <authorList>
            <person name="Beijen E."/>
            <person name="Ohm R.A."/>
        </authorList>
    </citation>
    <scope>NUCLEOTIDE SEQUENCE</scope>
    <source>
        <strain evidence="2">CBS 150709</strain>
    </source>
</reference>
<feature type="compositionally biased region" description="Low complexity" evidence="1">
    <location>
        <begin position="223"/>
        <end position="246"/>
    </location>
</feature>
<evidence type="ECO:0000313" key="4">
    <source>
        <dbReference type="Proteomes" id="UP000245956"/>
    </source>
</evidence>
<evidence type="ECO:0000313" key="3">
    <source>
        <dbReference type="EMBL" id="PWI67353.1"/>
    </source>
</evidence>
<organism evidence="3 4">
    <name type="scientific">Purpureocillium lilacinum</name>
    <name type="common">Paecilomyces lilacinus</name>
    <dbReference type="NCBI Taxonomy" id="33203"/>
    <lineage>
        <taxon>Eukaryota</taxon>
        <taxon>Fungi</taxon>
        <taxon>Dikarya</taxon>
        <taxon>Ascomycota</taxon>
        <taxon>Pezizomycotina</taxon>
        <taxon>Sordariomycetes</taxon>
        <taxon>Hypocreomycetidae</taxon>
        <taxon>Hypocreales</taxon>
        <taxon>Ophiocordycipitaceae</taxon>
        <taxon>Purpureocillium</taxon>
    </lineage>
</organism>
<keyword evidence="5" id="KW-1185">Reference proteome</keyword>
<dbReference type="EMBL" id="JAWRVI010000002">
    <property type="protein sequence ID" value="KAK4094866.1"/>
    <property type="molecule type" value="Genomic_DNA"/>
</dbReference>
<feature type="compositionally biased region" description="Low complexity" evidence="1">
    <location>
        <begin position="253"/>
        <end position="262"/>
    </location>
</feature>
<feature type="region of interest" description="Disordered" evidence="1">
    <location>
        <begin position="200"/>
        <end position="348"/>
    </location>
</feature>
<accession>A0A2U3DYN1</accession>
<reference evidence="2 5" key="4">
    <citation type="journal article" date="2024" name="Microbiol. Resour. Announc.">
        <title>Genome annotations for the ascomycete fungi Trichoderma harzianum, Trichoderma aggressivum, and Purpureocillium lilacinum.</title>
        <authorList>
            <person name="Beijen E.P.W."/>
            <person name="Ohm R.A."/>
        </authorList>
    </citation>
    <scope>NUCLEOTIDE SEQUENCE [LARGE SCALE GENOMIC DNA]</scope>
    <source>
        <strain evidence="2 5">CBS 150709</strain>
    </source>
</reference>
<protein>
    <submittedName>
        <fullName evidence="3">Uncharacterized protein</fullName>
    </submittedName>
</protein>
<reference evidence="3 4" key="2">
    <citation type="journal article" date="2016" name="Front. Microbiol.">
        <title>Genome and transcriptome sequences reveal the specific parasitism of the nematophagous Purpureocillium lilacinum 36-1.</title>
        <authorList>
            <person name="Xie J."/>
            <person name="Li S."/>
            <person name="Mo C."/>
            <person name="Xiao X."/>
            <person name="Peng D."/>
            <person name="Wang G."/>
            <person name="Xiao Y."/>
        </authorList>
    </citation>
    <scope>NUCLEOTIDE SEQUENCE [LARGE SCALE GENOMIC DNA]</scope>
    <source>
        <strain evidence="3 4">36-1</strain>
    </source>
</reference>
<dbReference type="AlphaFoldDB" id="A0A2U3DYN1"/>
<dbReference type="EMBL" id="LCWV01000019">
    <property type="protein sequence ID" value="PWI67353.1"/>
    <property type="molecule type" value="Genomic_DNA"/>
</dbReference>
<feature type="compositionally biased region" description="Basic residues" evidence="1">
    <location>
        <begin position="272"/>
        <end position="295"/>
    </location>
</feature>
<sequence>MPPMPLGVGVGVGAIVDESNPAQAARLSTARAAATAGCRPPCEVLVRVEVLVPPQVPPQALVASKQGGCLAPKFTEHPGIGTLVLFTQGTRPSRFICQRGLGTFLGAREVTAPREALHHTFHRNLTTTWLPQARQARGRHGLVPAASKLPGPMTPDDDGWPCIDSRRFSGRPPPPPCLRSAVGDDRARAIGKQLTLRAQSWPVALRTRQPQRHRHQQSETNPGAHLARGGLDGLDGASTGANTNTSKSRHRTSTTTGSSPKEGGPGPGDQHQHHHPHQHQHQHKRQRRCRRRRHFPTSSAALADRRPRQRLHHSPLQLMPPVARPEGTPAPSAVDVSTLEAPKAQSHK</sequence>
<proteinExistence type="predicted"/>
<evidence type="ECO:0000313" key="2">
    <source>
        <dbReference type="EMBL" id="KAK4094866.1"/>
    </source>
</evidence>
<evidence type="ECO:0000313" key="5">
    <source>
        <dbReference type="Proteomes" id="UP001287286"/>
    </source>
</evidence>
<comment type="caution">
    <text evidence="3">The sequence shown here is derived from an EMBL/GenBank/DDBJ whole genome shotgun (WGS) entry which is preliminary data.</text>
</comment>
<dbReference type="Proteomes" id="UP001287286">
    <property type="component" value="Unassembled WGS sequence"/>
</dbReference>
<dbReference type="Proteomes" id="UP000245956">
    <property type="component" value="Unassembled WGS sequence"/>
</dbReference>
<evidence type="ECO:0000256" key="1">
    <source>
        <dbReference type="SAM" id="MobiDB-lite"/>
    </source>
</evidence>
<reference evidence="3" key="1">
    <citation type="submission" date="2015-05" db="EMBL/GenBank/DDBJ databases">
        <authorList>
            <person name="Wang D.B."/>
            <person name="Wang M."/>
        </authorList>
    </citation>
    <scope>NUCLEOTIDE SEQUENCE</scope>
    <source>
        <strain evidence="3">36-1</strain>
    </source>
</reference>